<keyword evidence="1" id="KW-0472">Membrane</keyword>
<evidence type="ECO:0000259" key="2">
    <source>
        <dbReference type="Pfam" id="PF20153"/>
    </source>
</evidence>
<feature type="non-terminal residue" evidence="3">
    <location>
        <position position="251"/>
    </location>
</feature>
<proteinExistence type="predicted"/>
<keyword evidence="1" id="KW-0812">Transmembrane</keyword>
<keyword evidence="1" id="KW-1133">Transmembrane helix</keyword>
<feature type="transmembrane region" description="Helical" evidence="1">
    <location>
        <begin position="195"/>
        <end position="216"/>
    </location>
</feature>
<reference evidence="3" key="1">
    <citation type="submission" date="2020-11" db="EMBL/GenBank/DDBJ databases">
        <authorList>
            <consortium name="DOE Joint Genome Institute"/>
            <person name="Ahrendt S."/>
            <person name="Riley R."/>
            <person name="Andreopoulos W."/>
            <person name="Labutti K."/>
            <person name="Pangilinan J."/>
            <person name="Ruiz-Duenas F.J."/>
            <person name="Barrasa J.M."/>
            <person name="Sanchez-Garcia M."/>
            <person name="Camarero S."/>
            <person name="Miyauchi S."/>
            <person name="Serrano A."/>
            <person name="Linde D."/>
            <person name="Babiker R."/>
            <person name="Drula E."/>
            <person name="Ayuso-Fernandez I."/>
            <person name="Pacheco R."/>
            <person name="Padilla G."/>
            <person name="Ferreira P."/>
            <person name="Barriuso J."/>
            <person name="Kellner H."/>
            <person name="Castanera R."/>
            <person name="Alfaro M."/>
            <person name="Ramirez L."/>
            <person name="Pisabarro A.G."/>
            <person name="Kuo A."/>
            <person name="Tritt A."/>
            <person name="Lipzen A."/>
            <person name="He G."/>
            <person name="Yan M."/>
            <person name="Ng V."/>
            <person name="Cullen D."/>
            <person name="Martin F."/>
            <person name="Rosso M.-N."/>
            <person name="Henrissat B."/>
            <person name="Hibbett D."/>
            <person name="Martinez A.T."/>
            <person name="Grigoriev I.V."/>
        </authorList>
    </citation>
    <scope>NUCLEOTIDE SEQUENCE</scope>
    <source>
        <strain evidence="3">CBS 506.95</strain>
    </source>
</reference>
<evidence type="ECO:0000313" key="3">
    <source>
        <dbReference type="EMBL" id="KAF9525754.1"/>
    </source>
</evidence>
<feature type="domain" description="DUF6535" evidence="2">
    <location>
        <begin position="12"/>
        <end position="189"/>
    </location>
</feature>
<feature type="transmembrane region" description="Helical" evidence="1">
    <location>
        <begin position="108"/>
        <end position="130"/>
    </location>
</feature>
<dbReference type="EMBL" id="MU157880">
    <property type="protein sequence ID" value="KAF9525754.1"/>
    <property type="molecule type" value="Genomic_DNA"/>
</dbReference>
<dbReference type="Pfam" id="PF20153">
    <property type="entry name" value="DUF6535"/>
    <property type="match status" value="1"/>
</dbReference>
<dbReference type="OrthoDB" id="3235960at2759"/>
<evidence type="ECO:0000313" key="4">
    <source>
        <dbReference type="Proteomes" id="UP000807306"/>
    </source>
</evidence>
<dbReference type="InterPro" id="IPR045338">
    <property type="entry name" value="DUF6535"/>
</dbReference>
<protein>
    <recommendedName>
        <fullName evidence="2">DUF6535 domain-containing protein</fullName>
    </recommendedName>
</protein>
<organism evidence="3 4">
    <name type="scientific">Crepidotus variabilis</name>
    <dbReference type="NCBI Taxonomy" id="179855"/>
    <lineage>
        <taxon>Eukaryota</taxon>
        <taxon>Fungi</taxon>
        <taxon>Dikarya</taxon>
        <taxon>Basidiomycota</taxon>
        <taxon>Agaricomycotina</taxon>
        <taxon>Agaricomycetes</taxon>
        <taxon>Agaricomycetidae</taxon>
        <taxon>Agaricales</taxon>
        <taxon>Agaricineae</taxon>
        <taxon>Crepidotaceae</taxon>
        <taxon>Crepidotus</taxon>
    </lineage>
</organism>
<feature type="transmembrane region" description="Helical" evidence="1">
    <location>
        <begin position="161"/>
        <end position="183"/>
    </location>
</feature>
<gene>
    <name evidence="3" type="ORF">CPB83DRAFT_771570</name>
</gene>
<dbReference type="Proteomes" id="UP000807306">
    <property type="component" value="Unassembled WGS sequence"/>
</dbReference>
<name>A0A9P6JMK2_9AGAR</name>
<evidence type="ECO:0000256" key="1">
    <source>
        <dbReference type="SAM" id="Phobius"/>
    </source>
</evidence>
<comment type="caution">
    <text evidence="3">The sequence shown here is derived from an EMBL/GenBank/DDBJ whole genome shotgun (WGS) entry which is preliminary data.</text>
</comment>
<sequence length="251" mass="28255">MDKTETENNKHWKSVADYFINKEKVKAEAWKDEVQNLLVFSGLFSAVLTALLVESYKSLQPDTKEALLFQLVTHLTSSANSTGSSAHAVIEQTNTFTPSASSKRVNTLWFLSLVLSLGTALVGITAQQWLREHLRPAVEGVNLHHLPALIYMQSEALDRFYVPQIFAALPLLLITSLIFFFVGMMDFLWDLNHHVAIPIIVVISLIFIFIFLTTLLPGLQPYLVHLSSPRKSSTPRAPCPYKSPQSWVFLE</sequence>
<keyword evidence="4" id="KW-1185">Reference proteome</keyword>
<dbReference type="AlphaFoldDB" id="A0A9P6JMK2"/>
<accession>A0A9P6JMK2</accession>